<dbReference type="GO" id="GO:0005524">
    <property type="term" value="F:ATP binding"/>
    <property type="evidence" value="ECO:0007669"/>
    <property type="project" value="UniProtKB-KW"/>
</dbReference>
<dbReference type="InterPro" id="IPR014001">
    <property type="entry name" value="Helicase_ATP-bd"/>
</dbReference>
<dbReference type="GO" id="GO:0005829">
    <property type="term" value="C:cytosol"/>
    <property type="evidence" value="ECO:0007669"/>
    <property type="project" value="TreeGrafter"/>
</dbReference>
<feature type="compositionally biased region" description="Acidic residues" evidence="13">
    <location>
        <begin position="195"/>
        <end position="224"/>
    </location>
</feature>
<evidence type="ECO:0000259" key="15">
    <source>
        <dbReference type="PROSITE" id="PS51194"/>
    </source>
</evidence>
<proteinExistence type="predicted"/>
<name>A0A2J6QCQ6_9HELO</name>
<dbReference type="GO" id="GO:0016787">
    <property type="term" value="F:hydrolase activity"/>
    <property type="evidence" value="ECO:0007669"/>
    <property type="project" value="UniProtKB-KW"/>
</dbReference>
<dbReference type="CDD" id="cd17947">
    <property type="entry name" value="DEADc_DDX27"/>
    <property type="match status" value="1"/>
</dbReference>
<evidence type="ECO:0000256" key="1">
    <source>
        <dbReference type="ARBA" id="ARBA00004123"/>
    </source>
</evidence>
<keyword evidence="5" id="KW-0378">Hydrolase</keyword>
<dbReference type="EMBL" id="KZ613473">
    <property type="protein sequence ID" value="PMD24035.1"/>
    <property type="molecule type" value="Genomic_DNA"/>
</dbReference>
<evidence type="ECO:0000313" key="18">
    <source>
        <dbReference type="Proteomes" id="UP000235672"/>
    </source>
</evidence>
<dbReference type="SMART" id="SM00487">
    <property type="entry name" value="DEXDc"/>
    <property type="match status" value="1"/>
</dbReference>
<gene>
    <name evidence="17" type="ORF">NA56DRAFT_643324</name>
</gene>
<evidence type="ECO:0000256" key="8">
    <source>
        <dbReference type="ARBA" id="ARBA00022884"/>
    </source>
</evidence>
<comment type="catalytic activity">
    <reaction evidence="10">
        <text>ATP + H2O = ADP + phosphate + H(+)</text>
        <dbReference type="Rhea" id="RHEA:13065"/>
        <dbReference type="ChEBI" id="CHEBI:15377"/>
        <dbReference type="ChEBI" id="CHEBI:15378"/>
        <dbReference type="ChEBI" id="CHEBI:30616"/>
        <dbReference type="ChEBI" id="CHEBI:43474"/>
        <dbReference type="ChEBI" id="CHEBI:456216"/>
        <dbReference type="EC" id="3.6.4.13"/>
    </reaction>
</comment>
<evidence type="ECO:0000256" key="10">
    <source>
        <dbReference type="ARBA" id="ARBA00047984"/>
    </source>
</evidence>
<dbReference type="PROSITE" id="PS51194">
    <property type="entry name" value="HELICASE_CTER"/>
    <property type="match status" value="1"/>
</dbReference>
<evidence type="ECO:0000256" key="3">
    <source>
        <dbReference type="ARBA" id="ARBA00022517"/>
    </source>
</evidence>
<keyword evidence="8" id="KW-0694">RNA-binding</keyword>
<keyword evidence="9" id="KW-0539">Nucleus</keyword>
<feature type="compositionally biased region" description="Acidic residues" evidence="13">
    <location>
        <begin position="153"/>
        <end position="172"/>
    </location>
</feature>
<feature type="coiled-coil region" evidence="12">
    <location>
        <begin position="657"/>
        <end position="688"/>
    </location>
</feature>
<evidence type="ECO:0000313" key="17">
    <source>
        <dbReference type="EMBL" id="PMD24035.1"/>
    </source>
</evidence>
<feature type="compositionally biased region" description="Basic and acidic residues" evidence="13">
    <location>
        <begin position="736"/>
        <end position="759"/>
    </location>
</feature>
<feature type="region of interest" description="Disordered" evidence="13">
    <location>
        <begin position="712"/>
        <end position="809"/>
    </location>
</feature>
<dbReference type="PROSITE" id="PS00039">
    <property type="entry name" value="DEAD_ATP_HELICASE"/>
    <property type="match status" value="1"/>
</dbReference>
<organism evidence="17 18">
    <name type="scientific">Hyaloscypha hepaticicola</name>
    <dbReference type="NCBI Taxonomy" id="2082293"/>
    <lineage>
        <taxon>Eukaryota</taxon>
        <taxon>Fungi</taxon>
        <taxon>Dikarya</taxon>
        <taxon>Ascomycota</taxon>
        <taxon>Pezizomycotina</taxon>
        <taxon>Leotiomycetes</taxon>
        <taxon>Helotiales</taxon>
        <taxon>Hyaloscyphaceae</taxon>
        <taxon>Hyaloscypha</taxon>
    </lineage>
</organism>
<sequence length="809" mass="89024">MAPSTKRKAEDDFVLTISDNEDNDVLEEEVSSSPKPSKKRKRENDSSISTSVKQKKKVKKGKDKSEEVEEEEGIWGAKDEDDGAMDSDFEFMLEDDNDGSMKEFEGWGFDGARKGLENGVGGDKKAVDIDEIIARRRERRGEGKIEVEKADIENGDESGSDSEAEEAGDEEEGLHFENEGDEYMAEDGFGMGVASDEDESGDEKEGEDSTVEDADGQEGSDDESVASPAPHPDDIAAGDSSEEDEKDEDPEEAARREAFFAPEEKPVKGPNSAASTSFQGMSLSRPILRGLAAVGFSQPTPIQAKTIPVALLGKDVVGGAVTGSGKTAAFVVPVLERLLYRPKKVPTSRVVILMPTRELAIQCHAVATKLASHTDIKFCLAVGGLSLKVQEAELRLRPDVIIATPGRFIDHMRNSASFTVDTLEILVLDEADRMLEAGFADELNEILTTIPKSRQTMLFSATMTSSVDNLIRVGLNRPVRLMVDAQKQTVGTLIQEFIRLRPGRETKRMGYLLYLCANIYTDRVIVFFRQKKEAHRARIIFGLSGLKATELHGSMSQEQRITSVEAFRDGKASFLLATDLASRGLDIKGVDTVINYEAPQSHEIYLHRVGRTARAGRQGRACTLAAEPDRKVVKAAVKSGRAQGAKIVSRVIESSEADKWSDKVDAMEDEIEEILKEEKEDKQLAQAEMQVRKGENIIVHEDEIKGRPRRTWFESEQEKKAAKKAGRAELNGMESVIKKKDGKLSNKDKKKLDDRDARMSGKVWKKGRAERDGKGALEAAKKEGKGKKKIKGGKPISKMGKAGKFGKKR</sequence>
<keyword evidence="7" id="KW-0067">ATP-binding</keyword>
<dbReference type="InterPro" id="IPR001650">
    <property type="entry name" value="Helicase_C-like"/>
</dbReference>
<evidence type="ECO:0000256" key="9">
    <source>
        <dbReference type="ARBA" id="ARBA00023242"/>
    </source>
</evidence>
<dbReference type="InterPro" id="IPR000629">
    <property type="entry name" value="RNA-helicase_DEAD-box_CS"/>
</dbReference>
<dbReference type="InterPro" id="IPR014014">
    <property type="entry name" value="RNA_helicase_DEAD_Q_motif"/>
</dbReference>
<keyword evidence="3" id="KW-0690">Ribosome biogenesis</keyword>
<dbReference type="SUPFAM" id="SSF52540">
    <property type="entry name" value="P-loop containing nucleoside triphosphate hydrolases"/>
    <property type="match status" value="2"/>
</dbReference>
<feature type="domain" description="DEAD-box RNA helicase Q" evidence="16">
    <location>
        <begin position="276"/>
        <end position="304"/>
    </location>
</feature>
<feature type="compositionally biased region" description="Acidic residues" evidence="13">
    <location>
        <begin position="240"/>
        <end position="251"/>
    </location>
</feature>
<dbReference type="Pfam" id="PF00270">
    <property type="entry name" value="DEAD"/>
    <property type="match status" value="1"/>
</dbReference>
<feature type="short sequence motif" description="Q motif" evidence="11">
    <location>
        <begin position="276"/>
        <end position="304"/>
    </location>
</feature>
<feature type="region of interest" description="Disordered" evidence="13">
    <location>
        <begin position="1"/>
        <end position="87"/>
    </location>
</feature>
<evidence type="ECO:0000256" key="2">
    <source>
        <dbReference type="ARBA" id="ARBA00012552"/>
    </source>
</evidence>
<dbReference type="GO" id="GO:0005634">
    <property type="term" value="C:nucleus"/>
    <property type="evidence" value="ECO:0007669"/>
    <property type="project" value="UniProtKB-SubCell"/>
</dbReference>
<dbReference type="SMART" id="SM00490">
    <property type="entry name" value="HELICc"/>
    <property type="match status" value="1"/>
</dbReference>
<dbReference type="Gene3D" id="3.40.50.300">
    <property type="entry name" value="P-loop containing nucleotide triphosphate hydrolases"/>
    <property type="match status" value="2"/>
</dbReference>
<evidence type="ECO:0000259" key="16">
    <source>
        <dbReference type="PROSITE" id="PS51195"/>
    </source>
</evidence>
<feature type="region of interest" description="Disordered" evidence="13">
    <location>
        <begin position="134"/>
        <end position="278"/>
    </location>
</feature>
<dbReference type="Pfam" id="PF00271">
    <property type="entry name" value="Helicase_C"/>
    <property type="match status" value="1"/>
</dbReference>
<dbReference type="InterPro" id="IPR011545">
    <property type="entry name" value="DEAD/DEAH_box_helicase_dom"/>
</dbReference>
<evidence type="ECO:0000256" key="11">
    <source>
        <dbReference type="PROSITE-ProRule" id="PRU00552"/>
    </source>
</evidence>
<dbReference type="PANTHER" id="PTHR47959:SF1">
    <property type="entry name" value="ATP-DEPENDENT RNA HELICASE DBPA"/>
    <property type="match status" value="1"/>
</dbReference>
<evidence type="ECO:0000256" key="12">
    <source>
        <dbReference type="SAM" id="Coils"/>
    </source>
</evidence>
<feature type="compositionally biased region" description="Basic residues" evidence="13">
    <location>
        <begin position="53"/>
        <end position="62"/>
    </location>
</feature>
<dbReference type="CDD" id="cd18787">
    <property type="entry name" value="SF2_C_DEAD"/>
    <property type="match status" value="1"/>
</dbReference>
<evidence type="ECO:0000259" key="14">
    <source>
        <dbReference type="PROSITE" id="PS51192"/>
    </source>
</evidence>
<dbReference type="InterPro" id="IPR050079">
    <property type="entry name" value="DEAD_box_RNA_helicase"/>
</dbReference>
<evidence type="ECO:0000256" key="6">
    <source>
        <dbReference type="ARBA" id="ARBA00022806"/>
    </source>
</evidence>
<dbReference type="AlphaFoldDB" id="A0A2J6QCQ6"/>
<keyword evidence="12" id="KW-0175">Coiled coil</keyword>
<dbReference type="EC" id="3.6.4.13" evidence="2"/>
<reference evidence="17 18" key="1">
    <citation type="submission" date="2016-05" db="EMBL/GenBank/DDBJ databases">
        <title>A degradative enzymes factory behind the ericoid mycorrhizal symbiosis.</title>
        <authorList>
            <consortium name="DOE Joint Genome Institute"/>
            <person name="Martino E."/>
            <person name="Morin E."/>
            <person name="Grelet G."/>
            <person name="Kuo A."/>
            <person name="Kohler A."/>
            <person name="Daghino S."/>
            <person name="Barry K."/>
            <person name="Choi C."/>
            <person name="Cichocki N."/>
            <person name="Clum A."/>
            <person name="Copeland A."/>
            <person name="Hainaut M."/>
            <person name="Haridas S."/>
            <person name="Labutti K."/>
            <person name="Lindquist E."/>
            <person name="Lipzen A."/>
            <person name="Khouja H.-R."/>
            <person name="Murat C."/>
            <person name="Ohm R."/>
            <person name="Olson A."/>
            <person name="Spatafora J."/>
            <person name="Veneault-Fourrey C."/>
            <person name="Henrissat B."/>
            <person name="Grigoriev I."/>
            <person name="Martin F."/>
            <person name="Perotto S."/>
        </authorList>
    </citation>
    <scope>NUCLEOTIDE SEQUENCE [LARGE SCALE GENOMIC DNA]</scope>
    <source>
        <strain evidence="17 18">UAMH 7357</strain>
    </source>
</reference>
<feature type="compositionally biased region" description="Basic and acidic residues" evidence="13">
    <location>
        <begin position="134"/>
        <end position="152"/>
    </location>
</feature>
<evidence type="ECO:0000256" key="4">
    <source>
        <dbReference type="ARBA" id="ARBA00022741"/>
    </source>
</evidence>
<dbReference type="PROSITE" id="PS51195">
    <property type="entry name" value="Q_MOTIF"/>
    <property type="match status" value="1"/>
</dbReference>
<dbReference type="PROSITE" id="PS51192">
    <property type="entry name" value="HELICASE_ATP_BIND_1"/>
    <property type="match status" value="1"/>
</dbReference>
<keyword evidence="4" id="KW-0547">Nucleotide-binding</keyword>
<dbReference type="InterPro" id="IPR027417">
    <property type="entry name" value="P-loop_NTPase"/>
</dbReference>
<dbReference type="PANTHER" id="PTHR47959">
    <property type="entry name" value="ATP-DEPENDENT RNA HELICASE RHLE-RELATED"/>
    <property type="match status" value="1"/>
</dbReference>
<dbReference type="OrthoDB" id="10259843at2759"/>
<evidence type="ECO:0000256" key="13">
    <source>
        <dbReference type="SAM" id="MobiDB-lite"/>
    </source>
</evidence>
<accession>A0A2J6QCQ6</accession>
<feature type="compositionally biased region" description="Acidic residues" evidence="13">
    <location>
        <begin position="19"/>
        <end position="30"/>
    </location>
</feature>
<dbReference type="GO" id="GO:0042254">
    <property type="term" value="P:ribosome biogenesis"/>
    <property type="evidence" value="ECO:0007669"/>
    <property type="project" value="UniProtKB-KW"/>
</dbReference>
<comment type="subcellular location">
    <subcellularLocation>
        <location evidence="1">Nucleus</location>
    </subcellularLocation>
</comment>
<dbReference type="GO" id="GO:0010467">
    <property type="term" value="P:gene expression"/>
    <property type="evidence" value="ECO:0007669"/>
    <property type="project" value="UniProtKB-ARBA"/>
</dbReference>
<feature type="domain" description="Helicase C-terminal" evidence="15">
    <location>
        <begin position="511"/>
        <end position="690"/>
    </location>
</feature>
<evidence type="ECO:0000256" key="7">
    <source>
        <dbReference type="ARBA" id="ARBA00022840"/>
    </source>
</evidence>
<keyword evidence="6" id="KW-0347">Helicase</keyword>
<feature type="compositionally biased region" description="Basic and acidic residues" evidence="13">
    <location>
        <begin position="252"/>
        <end position="267"/>
    </location>
</feature>
<dbReference type="Proteomes" id="UP000235672">
    <property type="component" value="Unassembled WGS sequence"/>
</dbReference>
<dbReference type="GO" id="GO:0003723">
    <property type="term" value="F:RNA binding"/>
    <property type="evidence" value="ECO:0007669"/>
    <property type="project" value="UniProtKB-KW"/>
</dbReference>
<feature type="compositionally biased region" description="Basic and acidic residues" evidence="13">
    <location>
        <begin position="767"/>
        <end position="783"/>
    </location>
</feature>
<feature type="compositionally biased region" description="Acidic residues" evidence="13">
    <location>
        <begin position="66"/>
        <end position="87"/>
    </location>
</feature>
<keyword evidence="18" id="KW-1185">Reference proteome</keyword>
<feature type="domain" description="Helicase ATP-binding" evidence="14">
    <location>
        <begin position="307"/>
        <end position="481"/>
    </location>
</feature>
<evidence type="ECO:0000256" key="5">
    <source>
        <dbReference type="ARBA" id="ARBA00022801"/>
    </source>
</evidence>
<dbReference type="GO" id="GO:0003724">
    <property type="term" value="F:RNA helicase activity"/>
    <property type="evidence" value="ECO:0007669"/>
    <property type="project" value="UniProtKB-EC"/>
</dbReference>
<protein>
    <recommendedName>
        <fullName evidence="2">RNA helicase</fullName>
        <ecNumber evidence="2">3.6.4.13</ecNumber>
    </recommendedName>
</protein>
<dbReference type="STRING" id="1745343.A0A2J6QCQ6"/>